<evidence type="ECO:0000313" key="1">
    <source>
        <dbReference type="EMBL" id="GAA2172421.1"/>
    </source>
</evidence>
<reference evidence="2" key="1">
    <citation type="journal article" date="2019" name="Int. J. Syst. Evol. Microbiol.">
        <title>The Global Catalogue of Microorganisms (GCM) 10K type strain sequencing project: providing services to taxonomists for standard genome sequencing and annotation.</title>
        <authorList>
            <consortium name="The Broad Institute Genomics Platform"/>
            <consortium name="The Broad Institute Genome Sequencing Center for Infectious Disease"/>
            <person name="Wu L."/>
            <person name="Ma J."/>
        </authorList>
    </citation>
    <scope>NUCLEOTIDE SEQUENCE [LARGE SCALE GENOMIC DNA]</scope>
    <source>
        <strain evidence="2">JCM 16026</strain>
    </source>
</reference>
<gene>
    <name evidence="1" type="ORF">GCM10009846_10290</name>
</gene>
<organism evidence="1 2">
    <name type="scientific">Agrococcus versicolor</name>
    <dbReference type="NCBI Taxonomy" id="501482"/>
    <lineage>
        <taxon>Bacteria</taxon>
        <taxon>Bacillati</taxon>
        <taxon>Actinomycetota</taxon>
        <taxon>Actinomycetes</taxon>
        <taxon>Micrococcales</taxon>
        <taxon>Microbacteriaceae</taxon>
        <taxon>Agrococcus</taxon>
    </lineage>
</organism>
<name>A0ABP5MI30_9MICO</name>
<proteinExistence type="predicted"/>
<dbReference type="RefSeq" id="WP_344341151.1">
    <property type="nucleotide sequence ID" value="NZ_BAAAQT010000005.1"/>
</dbReference>
<dbReference type="Proteomes" id="UP001501599">
    <property type="component" value="Unassembled WGS sequence"/>
</dbReference>
<dbReference type="EMBL" id="BAAAQT010000005">
    <property type="protein sequence ID" value="GAA2172421.1"/>
    <property type="molecule type" value="Genomic_DNA"/>
</dbReference>
<evidence type="ECO:0000313" key="2">
    <source>
        <dbReference type="Proteomes" id="UP001501599"/>
    </source>
</evidence>
<comment type="caution">
    <text evidence="1">The sequence shown here is derived from an EMBL/GenBank/DDBJ whole genome shotgun (WGS) entry which is preliminary data.</text>
</comment>
<accession>A0ABP5MI30</accession>
<keyword evidence="2" id="KW-1185">Reference proteome</keyword>
<protein>
    <submittedName>
        <fullName evidence="1">Uncharacterized protein</fullName>
    </submittedName>
</protein>
<sequence>MAHFYRYDTPGTVPVESSSLPSFDGFTHAAGDLITPDGDLLVLNTVLDAEGLSVYLPLLDLAGVFVLQVSLTGPGVSRAMPLVRIPVEERTAQWHTIDSARHDWDGAPQDDARLFDLLAVAREQCEAYAPVLPLGAPVPLRYRQAQLLQARNVWNASRTDPGASTMGADGFQVTVYPLDWTVQQMLRPRTRPVVA</sequence>